<dbReference type="AlphaFoldDB" id="A0A977NN08"/>
<protein>
    <submittedName>
        <fullName evidence="1">Uncharacterized protein</fullName>
    </submittedName>
</protein>
<evidence type="ECO:0000313" key="1">
    <source>
        <dbReference type="EMBL" id="UVS69365.1"/>
    </source>
</evidence>
<name>A0A977NN08_9ARCH</name>
<sequence>MTIYRCHDGHISFAKEPLLHCGMKGCENPVDAVSDADIEWFYRISPSGLAINEQDLHMILKDRNMPQDVKERVREIFPAAQKQEKKKRRFFSLR</sequence>
<reference evidence="1" key="1">
    <citation type="submission" date="2022-08" db="EMBL/GenBank/DDBJ databases">
        <title>Dynamic responses of ammonia-oxidizing microbial communities induced by reactive oxygen species (ROS) in fluctuating redox aquifers.</title>
        <authorList>
            <person name="Wang P."/>
            <person name="Wang H."/>
        </authorList>
    </citation>
    <scope>NUCLEOTIDE SEQUENCE</scope>
    <source>
        <strain evidence="1">PLX03</strain>
    </source>
</reference>
<gene>
    <name evidence="1" type="ORF">NWT39_00930</name>
</gene>
<organism evidence="1">
    <name type="scientific">Nitrososphaera viennensis</name>
    <dbReference type="NCBI Taxonomy" id="1034015"/>
    <lineage>
        <taxon>Archaea</taxon>
        <taxon>Nitrososphaerota</taxon>
        <taxon>Nitrososphaeria</taxon>
        <taxon>Nitrososphaerales</taxon>
        <taxon>Nitrososphaeraceae</taxon>
        <taxon>Nitrososphaera</taxon>
    </lineage>
</organism>
<accession>A0A977NN08</accession>
<dbReference type="Proteomes" id="UP001059771">
    <property type="component" value="Chromosome"/>
</dbReference>
<dbReference type="RefSeq" id="WP_075053610.1">
    <property type="nucleotide sequence ID" value="NZ_CP103305.1"/>
</dbReference>
<dbReference type="GeneID" id="74945456"/>
<proteinExistence type="predicted"/>
<dbReference type="EMBL" id="CP103305">
    <property type="protein sequence ID" value="UVS69365.1"/>
    <property type="molecule type" value="Genomic_DNA"/>
</dbReference>